<sequence>MSRTKNLCNRTLNSKQNSKSFRPITRDMPVVMLDNTLLADSSTLAFYCITTYQYSNKEVALQNPHKGSFTPIPVYMSTAQNGPRADSCVYVHSPERTQDRFLNLHILIMTVITETLYVLCEHFSTGLVAKILTLKKCKQRTNDITADSDPGVVFHVNTTTNASVFRPNSHIPNPYPLLKPRSHSKLLPPKDPGIAFQTPITVLSSRSLISNPYPRTKTQESYSIFLPYSDQGVTFQDRASVLRPRSHIPNPCIRTQTQESYYKIRRIHVFSCFNWMYAVQFG</sequence>
<organism evidence="1 2">
    <name type="scientific">Potamilus streckersoni</name>
    <dbReference type="NCBI Taxonomy" id="2493646"/>
    <lineage>
        <taxon>Eukaryota</taxon>
        <taxon>Metazoa</taxon>
        <taxon>Spiralia</taxon>
        <taxon>Lophotrochozoa</taxon>
        <taxon>Mollusca</taxon>
        <taxon>Bivalvia</taxon>
        <taxon>Autobranchia</taxon>
        <taxon>Heteroconchia</taxon>
        <taxon>Palaeoheterodonta</taxon>
        <taxon>Unionida</taxon>
        <taxon>Unionoidea</taxon>
        <taxon>Unionidae</taxon>
        <taxon>Ambleminae</taxon>
        <taxon>Lampsilini</taxon>
        <taxon>Potamilus</taxon>
    </lineage>
</organism>
<dbReference type="EMBL" id="JAEAOA010002099">
    <property type="protein sequence ID" value="KAK3609656.1"/>
    <property type="molecule type" value="Genomic_DNA"/>
</dbReference>
<dbReference type="Proteomes" id="UP001195483">
    <property type="component" value="Unassembled WGS sequence"/>
</dbReference>
<evidence type="ECO:0000313" key="2">
    <source>
        <dbReference type="Proteomes" id="UP001195483"/>
    </source>
</evidence>
<gene>
    <name evidence="1" type="ORF">CHS0354_035941</name>
</gene>
<accession>A0AAE0TG80</accession>
<keyword evidence="2" id="KW-1185">Reference proteome</keyword>
<comment type="caution">
    <text evidence="1">The sequence shown here is derived from an EMBL/GenBank/DDBJ whole genome shotgun (WGS) entry which is preliminary data.</text>
</comment>
<protein>
    <submittedName>
        <fullName evidence="1">Uncharacterized protein</fullName>
    </submittedName>
</protein>
<reference evidence="1" key="1">
    <citation type="journal article" date="2021" name="Genome Biol. Evol.">
        <title>A High-Quality Reference Genome for a Parasitic Bivalve with Doubly Uniparental Inheritance (Bivalvia: Unionida).</title>
        <authorList>
            <person name="Smith C.H."/>
        </authorList>
    </citation>
    <scope>NUCLEOTIDE SEQUENCE</scope>
    <source>
        <strain evidence="1">CHS0354</strain>
    </source>
</reference>
<name>A0AAE0TG80_9BIVA</name>
<reference evidence="1" key="3">
    <citation type="submission" date="2023-05" db="EMBL/GenBank/DDBJ databases">
        <authorList>
            <person name="Smith C.H."/>
        </authorList>
    </citation>
    <scope>NUCLEOTIDE SEQUENCE</scope>
    <source>
        <strain evidence="1">CHS0354</strain>
        <tissue evidence="1">Mantle</tissue>
    </source>
</reference>
<reference evidence="1" key="2">
    <citation type="journal article" date="2021" name="Genome Biol. Evol.">
        <title>Developing a high-quality reference genome for a parasitic bivalve with doubly uniparental inheritance (Bivalvia: Unionida).</title>
        <authorList>
            <person name="Smith C.H."/>
        </authorList>
    </citation>
    <scope>NUCLEOTIDE SEQUENCE</scope>
    <source>
        <strain evidence="1">CHS0354</strain>
        <tissue evidence="1">Mantle</tissue>
    </source>
</reference>
<proteinExistence type="predicted"/>
<dbReference type="AlphaFoldDB" id="A0AAE0TG80"/>
<evidence type="ECO:0000313" key="1">
    <source>
        <dbReference type="EMBL" id="KAK3609656.1"/>
    </source>
</evidence>